<name>A0A8S1EDN8_9PELO</name>
<feature type="compositionally biased region" description="Polar residues" evidence="1">
    <location>
        <begin position="104"/>
        <end position="130"/>
    </location>
</feature>
<protein>
    <submittedName>
        <fullName evidence="3">Uncharacterized protein</fullName>
    </submittedName>
</protein>
<keyword evidence="2" id="KW-0732">Signal</keyword>
<evidence type="ECO:0000313" key="4">
    <source>
        <dbReference type="Proteomes" id="UP000494206"/>
    </source>
</evidence>
<reference evidence="3 4" key="1">
    <citation type="submission" date="2020-04" db="EMBL/GenBank/DDBJ databases">
        <authorList>
            <person name="Laetsch R D."/>
            <person name="Stevens L."/>
            <person name="Kumar S."/>
            <person name="Blaxter L. M."/>
        </authorList>
    </citation>
    <scope>NUCLEOTIDE SEQUENCE [LARGE SCALE GENOMIC DNA]</scope>
</reference>
<feature type="chain" id="PRO_5035759375" evidence="2">
    <location>
        <begin position="19"/>
        <end position="130"/>
    </location>
</feature>
<dbReference type="AlphaFoldDB" id="A0A8S1EDN8"/>
<feature type="signal peptide" evidence="2">
    <location>
        <begin position="1"/>
        <end position="18"/>
    </location>
</feature>
<evidence type="ECO:0000313" key="3">
    <source>
        <dbReference type="EMBL" id="CAB3400171.1"/>
    </source>
</evidence>
<proteinExistence type="predicted"/>
<dbReference type="OrthoDB" id="5773848at2759"/>
<dbReference type="EMBL" id="CADEPM010000002">
    <property type="protein sequence ID" value="CAB3400171.1"/>
    <property type="molecule type" value="Genomic_DNA"/>
</dbReference>
<feature type="region of interest" description="Disordered" evidence="1">
    <location>
        <begin position="81"/>
        <end position="130"/>
    </location>
</feature>
<evidence type="ECO:0000256" key="1">
    <source>
        <dbReference type="SAM" id="MobiDB-lite"/>
    </source>
</evidence>
<keyword evidence="4" id="KW-1185">Reference proteome</keyword>
<organism evidence="3 4">
    <name type="scientific">Caenorhabditis bovis</name>
    <dbReference type="NCBI Taxonomy" id="2654633"/>
    <lineage>
        <taxon>Eukaryota</taxon>
        <taxon>Metazoa</taxon>
        <taxon>Ecdysozoa</taxon>
        <taxon>Nematoda</taxon>
        <taxon>Chromadorea</taxon>
        <taxon>Rhabditida</taxon>
        <taxon>Rhabditina</taxon>
        <taxon>Rhabditomorpha</taxon>
        <taxon>Rhabditoidea</taxon>
        <taxon>Rhabditidae</taxon>
        <taxon>Peloderinae</taxon>
        <taxon>Caenorhabditis</taxon>
    </lineage>
</organism>
<comment type="caution">
    <text evidence="3">The sequence shown here is derived from an EMBL/GenBank/DDBJ whole genome shotgun (WGS) entry which is preliminary data.</text>
</comment>
<dbReference type="Proteomes" id="UP000494206">
    <property type="component" value="Unassembled WGS sequence"/>
</dbReference>
<accession>A0A8S1EDN8</accession>
<sequence>MKTIVLLAIVSVLIPVTAQICVGRDNEWAQFGSVFLDPLCDVWCHLRKCGSGKCLENPNSNKSNKYECVCEKCYRNGDGNVIKPDDDGFEGEYRYPIPYDEDSQQGSSTPQYSRDTLYRSQSNYDNNEYN</sequence>
<gene>
    <name evidence="3" type="ORF">CBOVIS_LOCUS3167</name>
</gene>
<evidence type="ECO:0000256" key="2">
    <source>
        <dbReference type="SAM" id="SignalP"/>
    </source>
</evidence>